<name>A0A5C5WFM0_9BACT</name>
<keyword evidence="4" id="KW-1185">Reference proteome</keyword>
<dbReference type="OrthoDB" id="265471at2"/>
<feature type="chain" id="PRO_5022950654" description="Ice-binding protein C-terminal domain-containing protein" evidence="1">
    <location>
        <begin position="23"/>
        <end position="303"/>
    </location>
</feature>
<dbReference type="AlphaFoldDB" id="A0A5C5WFM0"/>
<evidence type="ECO:0000313" key="3">
    <source>
        <dbReference type="EMBL" id="TWT48901.1"/>
    </source>
</evidence>
<dbReference type="RefSeq" id="WP_146571311.1">
    <property type="nucleotide sequence ID" value="NZ_SJPH01000001.1"/>
</dbReference>
<comment type="caution">
    <text evidence="3">The sequence shown here is derived from an EMBL/GenBank/DDBJ whole genome shotgun (WGS) entry which is preliminary data.</text>
</comment>
<protein>
    <recommendedName>
        <fullName evidence="2">Ice-binding protein C-terminal domain-containing protein</fullName>
    </recommendedName>
</protein>
<dbReference type="Proteomes" id="UP000318995">
    <property type="component" value="Unassembled WGS sequence"/>
</dbReference>
<reference evidence="3 4" key="1">
    <citation type="submission" date="2019-02" db="EMBL/GenBank/DDBJ databases">
        <title>Deep-cultivation of Planctomycetes and their phenomic and genomic characterization uncovers novel biology.</title>
        <authorList>
            <person name="Wiegand S."/>
            <person name="Jogler M."/>
            <person name="Boedeker C."/>
            <person name="Pinto D."/>
            <person name="Vollmers J."/>
            <person name="Rivas-Marin E."/>
            <person name="Kohn T."/>
            <person name="Peeters S.H."/>
            <person name="Heuer A."/>
            <person name="Rast P."/>
            <person name="Oberbeckmann S."/>
            <person name="Bunk B."/>
            <person name="Jeske O."/>
            <person name="Meyerdierks A."/>
            <person name="Storesund J.E."/>
            <person name="Kallscheuer N."/>
            <person name="Luecker S."/>
            <person name="Lage O.M."/>
            <person name="Pohl T."/>
            <person name="Merkel B.J."/>
            <person name="Hornburger P."/>
            <person name="Mueller R.-W."/>
            <person name="Bruemmer F."/>
            <person name="Labrenz M."/>
            <person name="Spormann A.M."/>
            <person name="Op Den Camp H."/>
            <person name="Overmann J."/>
            <person name="Amann R."/>
            <person name="Jetten M.S.M."/>
            <person name="Mascher T."/>
            <person name="Medema M.H."/>
            <person name="Devos D.P."/>
            <person name="Kaster A.-K."/>
            <person name="Ovreas L."/>
            <person name="Rohde M."/>
            <person name="Galperin M.Y."/>
            <person name="Jogler C."/>
        </authorList>
    </citation>
    <scope>NUCLEOTIDE SEQUENCE [LARGE SCALE GENOMIC DNA]</scope>
    <source>
        <strain evidence="3 4">Pla111</strain>
    </source>
</reference>
<evidence type="ECO:0000256" key="1">
    <source>
        <dbReference type="SAM" id="SignalP"/>
    </source>
</evidence>
<gene>
    <name evidence="3" type="ORF">Pla111_06770</name>
</gene>
<sequence precursor="true">MFCKTWLVAFAAALMISSGANAVDIEDTFEVDSSGSYIVRTDSDGAPGDGLFDGTVAFAYDYVAAGLPLAPNSAPGAGKGIRFTVNDTEEGPEGPTTTEEDHVTAFLNVPVTAAQYRVDVDMYMLVNTGASGTTEFGHFGVGGTGATFNSIFTPIAGSGHFVAITGEGGSASDYRHYVDGGLVVPSGDASYLNSANTTNATGDTYQSIFPSTEFPGSPGNSWATLSIVVDAANVTYLINDTPIIRTPKVATNGLVSIGYTDAFDSVGPHAVIFDNLRVTLVPEPASALLGLVGLAAVASRRRR</sequence>
<feature type="domain" description="Ice-binding protein C-terminal" evidence="2">
    <location>
        <begin position="281"/>
        <end position="303"/>
    </location>
</feature>
<proteinExistence type="predicted"/>
<keyword evidence="1" id="KW-0732">Signal</keyword>
<accession>A0A5C5WFM0</accession>
<dbReference type="EMBL" id="SJPH01000001">
    <property type="protein sequence ID" value="TWT48901.1"/>
    <property type="molecule type" value="Genomic_DNA"/>
</dbReference>
<dbReference type="InterPro" id="IPR013424">
    <property type="entry name" value="Ice-binding_C"/>
</dbReference>
<evidence type="ECO:0000313" key="4">
    <source>
        <dbReference type="Proteomes" id="UP000318995"/>
    </source>
</evidence>
<organism evidence="3 4">
    <name type="scientific">Botrimarina hoheduenensis</name>
    <dbReference type="NCBI Taxonomy" id="2528000"/>
    <lineage>
        <taxon>Bacteria</taxon>
        <taxon>Pseudomonadati</taxon>
        <taxon>Planctomycetota</taxon>
        <taxon>Planctomycetia</taxon>
        <taxon>Pirellulales</taxon>
        <taxon>Lacipirellulaceae</taxon>
        <taxon>Botrimarina</taxon>
    </lineage>
</organism>
<dbReference type="Pfam" id="PF07589">
    <property type="entry name" value="PEP-CTERM"/>
    <property type="match status" value="1"/>
</dbReference>
<feature type="signal peptide" evidence="1">
    <location>
        <begin position="1"/>
        <end position="22"/>
    </location>
</feature>
<evidence type="ECO:0000259" key="2">
    <source>
        <dbReference type="Pfam" id="PF07589"/>
    </source>
</evidence>